<gene>
    <name evidence="5" type="ORF">AB1207_23065</name>
</gene>
<comment type="similarity">
    <text evidence="1 4">Belongs to the enoyl-CoA hydratase/isomerase family.</text>
</comment>
<evidence type="ECO:0000313" key="6">
    <source>
        <dbReference type="Proteomes" id="UP001555826"/>
    </source>
</evidence>
<protein>
    <submittedName>
        <fullName evidence="5">Crotonase/enoyl-CoA hydratase family protein</fullName>
    </submittedName>
</protein>
<dbReference type="Gene3D" id="3.90.226.10">
    <property type="entry name" value="2-enoyl-CoA Hydratase, Chain A, domain 1"/>
    <property type="match status" value="1"/>
</dbReference>
<dbReference type="EMBL" id="JBFNQN010000020">
    <property type="protein sequence ID" value="MEW9267632.1"/>
    <property type="molecule type" value="Genomic_DNA"/>
</dbReference>
<dbReference type="InterPro" id="IPR001753">
    <property type="entry name" value="Enoyl-CoA_hydra/iso"/>
</dbReference>
<evidence type="ECO:0000313" key="5">
    <source>
        <dbReference type="EMBL" id="MEW9267632.1"/>
    </source>
</evidence>
<sequence length="265" mass="27699">MSTPEQTTEQTTEVPVRVEVTGGVLVATIDRPRAKNSVDAATARALADALDRLEDDPDLRVGVLTGAGGTFCAGMDLKAFSRGESPVVGDRGFAGVSRARRTKPLVAAVEGWALGGGTELALACDLVVAAADARFGLPEVTRGIVAPEGGMLRLPKALPRAVAAELLLTGEPLPADRAERYGLLTRLTPPGEALVAALDLARRIAAGAPLAVRAVTRVLHEALDVEESEGFRRQDALVREVLTSADAAEGARAFAQRRAPVWTGR</sequence>
<keyword evidence="6" id="KW-1185">Reference proteome</keyword>
<dbReference type="InterPro" id="IPR029045">
    <property type="entry name" value="ClpP/crotonase-like_dom_sf"/>
</dbReference>
<dbReference type="RefSeq" id="WP_367641045.1">
    <property type="nucleotide sequence ID" value="NZ_JBFNQN010000020.1"/>
</dbReference>
<dbReference type="Gene3D" id="1.10.12.10">
    <property type="entry name" value="Lyase 2-enoyl-coa Hydratase, Chain A, domain 2"/>
    <property type="match status" value="1"/>
</dbReference>
<dbReference type="PANTHER" id="PTHR11941:SF169">
    <property type="entry name" value="(7AS)-7A-METHYL-1,5-DIOXO-2,3,5,6,7,7A-HEXAHYDRO-1H-INDENE-CARBOXYL-COA HYDROLASE"/>
    <property type="match status" value="1"/>
</dbReference>
<evidence type="ECO:0000256" key="2">
    <source>
        <dbReference type="ARBA" id="ARBA00023098"/>
    </source>
</evidence>
<dbReference type="NCBIfam" id="NF006100">
    <property type="entry name" value="PRK08252.1"/>
    <property type="match status" value="1"/>
</dbReference>
<proteinExistence type="inferred from homology"/>
<evidence type="ECO:0000256" key="1">
    <source>
        <dbReference type="ARBA" id="ARBA00005254"/>
    </source>
</evidence>
<dbReference type="PANTHER" id="PTHR11941">
    <property type="entry name" value="ENOYL-COA HYDRATASE-RELATED"/>
    <property type="match status" value="1"/>
</dbReference>
<dbReference type="CDD" id="cd06558">
    <property type="entry name" value="crotonase-like"/>
    <property type="match status" value="1"/>
</dbReference>
<dbReference type="Proteomes" id="UP001555826">
    <property type="component" value="Unassembled WGS sequence"/>
</dbReference>
<reference evidence="5 6" key="1">
    <citation type="submission" date="2024-07" db="EMBL/GenBank/DDBJ databases">
        <authorList>
            <person name="Thanompreechachai J."/>
            <person name="Duangmal K."/>
        </authorList>
    </citation>
    <scope>NUCLEOTIDE SEQUENCE [LARGE SCALE GENOMIC DNA]</scope>
    <source>
        <strain evidence="5 6">KCTC 19886</strain>
    </source>
</reference>
<keyword evidence="3" id="KW-0456">Lyase</keyword>
<evidence type="ECO:0000256" key="4">
    <source>
        <dbReference type="RuleBase" id="RU003707"/>
    </source>
</evidence>
<accession>A0ABV3PDV5</accession>
<evidence type="ECO:0000256" key="3">
    <source>
        <dbReference type="ARBA" id="ARBA00023239"/>
    </source>
</evidence>
<keyword evidence="2" id="KW-0443">Lipid metabolism</keyword>
<dbReference type="SUPFAM" id="SSF52096">
    <property type="entry name" value="ClpP/crotonase"/>
    <property type="match status" value="1"/>
</dbReference>
<dbReference type="InterPro" id="IPR014748">
    <property type="entry name" value="Enoyl-CoA_hydra_C"/>
</dbReference>
<organism evidence="5 6">
    <name type="scientific">Kineococcus endophyticus</name>
    <dbReference type="NCBI Taxonomy" id="1181883"/>
    <lineage>
        <taxon>Bacteria</taxon>
        <taxon>Bacillati</taxon>
        <taxon>Actinomycetota</taxon>
        <taxon>Actinomycetes</taxon>
        <taxon>Kineosporiales</taxon>
        <taxon>Kineosporiaceae</taxon>
        <taxon>Kineococcus</taxon>
    </lineage>
</organism>
<comment type="caution">
    <text evidence="5">The sequence shown here is derived from an EMBL/GenBank/DDBJ whole genome shotgun (WGS) entry which is preliminary data.</text>
</comment>
<dbReference type="Pfam" id="PF00378">
    <property type="entry name" value="ECH_1"/>
    <property type="match status" value="1"/>
</dbReference>
<dbReference type="PROSITE" id="PS00166">
    <property type="entry name" value="ENOYL_COA_HYDRATASE"/>
    <property type="match status" value="1"/>
</dbReference>
<name>A0ABV3PDV5_9ACTN</name>
<dbReference type="InterPro" id="IPR018376">
    <property type="entry name" value="Enoyl-CoA_hyd/isom_CS"/>
</dbReference>